<evidence type="ECO:0000256" key="6">
    <source>
        <dbReference type="ARBA" id="ARBA00023136"/>
    </source>
</evidence>
<dbReference type="Proteomes" id="UP000178774">
    <property type="component" value="Unassembled WGS sequence"/>
</dbReference>
<dbReference type="SUPFAM" id="SSF55073">
    <property type="entry name" value="Nucleotide cyclase"/>
    <property type="match status" value="1"/>
</dbReference>
<dbReference type="GO" id="GO:0006171">
    <property type="term" value="P:cAMP biosynthetic process"/>
    <property type="evidence" value="ECO:0007669"/>
    <property type="project" value="TreeGrafter"/>
</dbReference>
<evidence type="ECO:0000259" key="7">
    <source>
        <dbReference type="PROSITE" id="PS50125"/>
    </source>
</evidence>
<dbReference type="InterPro" id="IPR050697">
    <property type="entry name" value="Adenylyl/Guanylyl_Cyclase_3/4"/>
</dbReference>
<dbReference type="PANTHER" id="PTHR43081">
    <property type="entry name" value="ADENYLATE CYCLASE, TERMINAL-DIFFERENTIATION SPECIFIC-RELATED"/>
    <property type="match status" value="1"/>
</dbReference>
<evidence type="ECO:0000256" key="1">
    <source>
        <dbReference type="ARBA" id="ARBA00004196"/>
    </source>
</evidence>
<sequence length="297" mass="33376">MLQYISESAEKRFIYNSFKYYLSPEIINEILQNPATLKLGGEKKKITVFFSDIRGFSGISEVFSPEMLTYVVSEYMTEMTDIIMAQRGLVSQYFGDGIMAFWGAPLQNSHQAEDACASAVAMMGALEKLNARFKQEKINAHINIGVGINTGQVIAGNIGSKKKFNYTVFGDGVNLTARLEALNKGYGTQIIISESTKKEIEHNPAFILRALDTIVVKGKQEPTNIFEILVKPPHNGILEGFNRGRQYYKEGNWQAAVKEFEPIAGQDGPSRLFLERCLHFQKNPPVAWNGIYEFKHK</sequence>
<gene>
    <name evidence="8" type="ORF">A2822_02965</name>
</gene>
<evidence type="ECO:0000256" key="5">
    <source>
        <dbReference type="ARBA" id="ARBA00022989"/>
    </source>
</evidence>
<dbReference type="EMBL" id="MHOP01000011">
    <property type="protein sequence ID" value="OGZ65983.1"/>
    <property type="molecule type" value="Genomic_DNA"/>
</dbReference>
<dbReference type="AlphaFoldDB" id="A0A1G2HU41"/>
<evidence type="ECO:0000256" key="4">
    <source>
        <dbReference type="ARBA" id="ARBA00022692"/>
    </source>
</evidence>
<dbReference type="GO" id="GO:0035556">
    <property type="term" value="P:intracellular signal transduction"/>
    <property type="evidence" value="ECO:0007669"/>
    <property type="project" value="InterPro"/>
</dbReference>
<dbReference type="InterPro" id="IPR001054">
    <property type="entry name" value="A/G_cyclase"/>
</dbReference>
<organism evidence="8 9">
    <name type="scientific">Candidatus Staskawiczbacteria bacterium RIFCSPHIGHO2_01_FULL_41_41</name>
    <dbReference type="NCBI Taxonomy" id="1802203"/>
    <lineage>
        <taxon>Bacteria</taxon>
        <taxon>Candidatus Staskawicziibacteriota</taxon>
    </lineage>
</organism>
<keyword evidence="3" id="KW-1003">Cell membrane</keyword>
<dbReference type="SMART" id="SM00044">
    <property type="entry name" value="CYCc"/>
    <property type="match status" value="1"/>
</dbReference>
<dbReference type="Pfam" id="PF00211">
    <property type="entry name" value="Guanylate_cyc"/>
    <property type="match status" value="1"/>
</dbReference>
<dbReference type="PANTHER" id="PTHR43081:SF1">
    <property type="entry name" value="ADENYLATE CYCLASE, TERMINAL-DIFFERENTIATION SPECIFIC"/>
    <property type="match status" value="1"/>
</dbReference>
<accession>A0A1G2HU41</accession>
<dbReference type="PROSITE" id="PS50125">
    <property type="entry name" value="GUANYLATE_CYCLASE_2"/>
    <property type="match status" value="1"/>
</dbReference>
<dbReference type="GO" id="GO:0030313">
    <property type="term" value="C:cell envelope"/>
    <property type="evidence" value="ECO:0007669"/>
    <property type="project" value="UniProtKB-SubCell"/>
</dbReference>
<evidence type="ECO:0000313" key="8">
    <source>
        <dbReference type="EMBL" id="OGZ65983.1"/>
    </source>
</evidence>
<dbReference type="Gene3D" id="3.30.70.1230">
    <property type="entry name" value="Nucleotide cyclase"/>
    <property type="match status" value="1"/>
</dbReference>
<dbReference type="InterPro" id="IPR029787">
    <property type="entry name" value="Nucleotide_cyclase"/>
</dbReference>
<comment type="similarity">
    <text evidence="2">Belongs to the adenylyl cyclase class-3 family.</text>
</comment>
<evidence type="ECO:0000313" key="9">
    <source>
        <dbReference type="Proteomes" id="UP000178774"/>
    </source>
</evidence>
<evidence type="ECO:0000256" key="3">
    <source>
        <dbReference type="ARBA" id="ARBA00022475"/>
    </source>
</evidence>
<comment type="subcellular location">
    <subcellularLocation>
        <location evidence="1">Cell envelope</location>
    </subcellularLocation>
</comment>
<keyword evidence="5" id="KW-1133">Transmembrane helix</keyword>
<evidence type="ECO:0000256" key="2">
    <source>
        <dbReference type="ARBA" id="ARBA00005381"/>
    </source>
</evidence>
<comment type="caution">
    <text evidence="8">The sequence shown here is derived from an EMBL/GenBank/DDBJ whole genome shotgun (WGS) entry which is preliminary data.</text>
</comment>
<keyword evidence="4" id="KW-0812">Transmembrane</keyword>
<protein>
    <recommendedName>
        <fullName evidence="7">Guanylate cyclase domain-containing protein</fullName>
    </recommendedName>
</protein>
<feature type="domain" description="Guanylate cyclase" evidence="7">
    <location>
        <begin position="47"/>
        <end position="180"/>
    </location>
</feature>
<name>A0A1G2HU41_9BACT</name>
<dbReference type="GO" id="GO:0004016">
    <property type="term" value="F:adenylate cyclase activity"/>
    <property type="evidence" value="ECO:0007669"/>
    <property type="project" value="UniProtKB-ARBA"/>
</dbReference>
<dbReference type="CDD" id="cd07302">
    <property type="entry name" value="CHD"/>
    <property type="match status" value="1"/>
</dbReference>
<keyword evidence="6" id="KW-0472">Membrane</keyword>
<reference evidence="8 9" key="1">
    <citation type="journal article" date="2016" name="Nat. Commun.">
        <title>Thousands of microbial genomes shed light on interconnected biogeochemical processes in an aquifer system.</title>
        <authorList>
            <person name="Anantharaman K."/>
            <person name="Brown C.T."/>
            <person name="Hug L.A."/>
            <person name="Sharon I."/>
            <person name="Castelle C.J."/>
            <person name="Probst A.J."/>
            <person name="Thomas B.C."/>
            <person name="Singh A."/>
            <person name="Wilkins M.J."/>
            <person name="Karaoz U."/>
            <person name="Brodie E.L."/>
            <person name="Williams K.H."/>
            <person name="Hubbard S.S."/>
            <person name="Banfield J.F."/>
        </authorList>
    </citation>
    <scope>NUCLEOTIDE SEQUENCE [LARGE SCALE GENOMIC DNA]</scope>
</reference>
<dbReference type="FunFam" id="3.30.70.1230:FF:000016">
    <property type="entry name" value="Adenylate/guanylate cyclase domain-containing protein"/>
    <property type="match status" value="1"/>
</dbReference>
<proteinExistence type="inferred from homology"/>